<proteinExistence type="predicted"/>
<reference evidence="1" key="1">
    <citation type="journal article" date="2021" name="Front. Microbiol.">
        <title>Comprehensive Comparative Genomics and Phenotyping of Methylobacterium Species.</title>
        <authorList>
            <person name="Alessa O."/>
            <person name="Ogura Y."/>
            <person name="Fujitani Y."/>
            <person name="Takami H."/>
            <person name="Hayashi T."/>
            <person name="Sahin N."/>
            <person name="Tani A."/>
        </authorList>
    </citation>
    <scope>NUCLEOTIDE SEQUENCE</scope>
    <source>
        <strain evidence="1">KCTC 52305</strain>
    </source>
</reference>
<dbReference type="EMBL" id="BPQH01000023">
    <property type="protein sequence ID" value="GJD52946.1"/>
    <property type="molecule type" value="Genomic_DNA"/>
</dbReference>
<gene>
    <name evidence="1" type="ORF">OPKNFCMD_5714</name>
</gene>
<sequence>MAVAPKQASITIAVTGPGAGTQGLQDELREALSAEIRPAPVMGGLAEVWRYAVEWGPQLLAFAVAAKPALEAVKLAAEIADKLLALIQRHPGITLTIPSRNGPIKVEGASREMVETLVAAELMRGADGTAG</sequence>
<keyword evidence="2" id="KW-1185">Reference proteome</keyword>
<evidence type="ECO:0000313" key="1">
    <source>
        <dbReference type="EMBL" id="GJD52946.1"/>
    </source>
</evidence>
<organism evidence="1 2">
    <name type="scientific">Methylobacterium crusticola</name>
    <dbReference type="NCBI Taxonomy" id="1697972"/>
    <lineage>
        <taxon>Bacteria</taxon>
        <taxon>Pseudomonadati</taxon>
        <taxon>Pseudomonadota</taxon>
        <taxon>Alphaproteobacteria</taxon>
        <taxon>Hyphomicrobiales</taxon>
        <taxon>Methylobacteriaceae</taxon>
        <taxon>Methylobacterium</taxon>
    </lineage>
</organism>
<reference evidence="1" key="2">
    <citation type="submission" date="2021-08" db="EMBL/GenBank/DDBJ databases">
        <authorList>
            <person name="Tani A."/>
            <person name="Ola A."/>
            <person name="Ogura Y."/>
            <person name="Katsura K."/>
            <person name="Hayashi T."/>
        </authorList>
    </citation>
    <scope>NUCLEOTIDE SEQUENCE</scope>
    <source>
        <strain evidence="1">KCTC 52305</strain>
    </source>
</reference>
<name>A0ABQ4R6J8_9HYPH</name>
<evidence type="ECO:0000313" key="2">
    <source>
        <dbReference type="Proteomes" id="UP001055167"/>
    </source>
</evidence>
<accession>A0ABQ4R6J8</accession>
<comment type="caution">
    <text evidence="1">The sequence shown here is derived from an EMBL/GenBank/DDBJ whole genome shotgun (WGS) entry which is preliminary data.</text>
</comment>
<dbReference type="RefSeq" id="WP_128562407.1">
    <property type="nucleotide sequence ID" value="NZ_BPQH01000023.1"/>
</dbReference>
<dbReference type="Proteomes" id="UP001055167">
    <property type="component" value="Unassembled WGS sequence"/>
</dbReference>
<protein>
    <submittedName>
        <fullName evidence="1">Uncharacterized protein</fullName>
    </submittedName>
</protein>